<comment type="similarity">
    <text evidence="1">Belongs to the SEC10 family.</text>
</comment>
<sequence>MTSLSYLDDTTRRLLSLDNFLDGLTVSEFIELLAKNLSLKSELNNGIEYLDPKPYIRTFESTLKELRKLSEECTNRNQKLERITEVKQTDHYNNVLQLSSRANNLNMKFNKLNLKVTQVNNSINPIGQNLTNANNLKENTHDLIFLTKCYNEFYTNHQPPIELVKYSPNDRKQIAASLNRLLTLSSKLASEELENSIETHELIKTHCTQFETNLLEAFSNFYVAKDFQQLKELSSVLFQFNGGTNIVKFFIDNRSIIQELKSDSNVSDSYWRDLRNPDMTVALDNSTLKMFQAMTESIANEIDAIATIFQDKRNVVMVSLMNKLYVELLQARIEYLLKNASSHSNLSYIRMLHLLSNELFSVTKNLKSLCISRDLNISAELDKLYTGLFTPYLKNDSYFIIEKESLDELIHQSVSNFIAKNEKIISKRHLQIKLQQFKESQNNEMDDFEKSSESSIFAESLLQQQPQHNSKNAIASDNTSTARRLLSYSKRTRKLASISKLLKNVERTPSLKDKLSRTKSSNTMNGNSINNHGNGHSRNTSEPFGNDYQSGADTDSELSIVITEKILKYAVESLTRSIELVPAKINEYSMGILDVLLDGFGHSYVFVGLEALYYNGIVVQQPKLNSFFGSNSSELSLEFLSKLNLISLQIYLLSLVIKKFFYPLILSTTIKEQLSNNFNSYLQDLEISLNIILNDLVYLIQKNLKTILNNQSSDDFQPTASSQSIIDKTSTCDKLIKFLDQVFQSAYEYLDFNPSLKIDLMKKIVSILLLLLINHFTKFKINSNGSLILTQDIVHYISIFDNYEGLDDFKENFMILKDLTNLFSCQEELLKDLCNEGKLVYLKKSLLKHYIRQRSDFNERFLLGI</sequence>
<keyword evidence="2" id="KW-0813">Transport</keyword>
<dbReference type="AlphaFoldDB" id="A0A1E4T701"/>
<feature type="compositionally biased region" description="Polar residues" evidence="6">
    <location>
        <begin position="540"/>
        <end position="551"/>
    </location>
</feature>
<dbReference type="GO" id="GO:0000145">
    <property type="term" value="C:exocyst"/>
    <property type="evidence" value="ECO:0007669"/>
    <property type="project" value="TreeGrafter"/>
</dbReference>
<dbReference type="InterPro" id="IPR048625">
    <property type="entry name" value="Sec10_N"/>
</dbReference>
<dbReference type="PANTHER" id="PTHR12100:SF0">
    <property type="entry name" value="EXOCYST COMPLEX COMPONENT 5"/>
    <property type="match status" value="1"/>
</dbReference>
<evidence type="ECO:0000256" key="2">
    <source>
        <dbReference type="ARBA" id="ARBA00022448"/>
    </source>
</evidence>
<dbReference type="PANTHER" id="PTHR12100">
    <property type="entry name" value="SEC10"/>
    <property type="match status" value="1"/>
</dbReference>
<gene>
    <name evidence="9" type="ORF">CANARDRAFT_26836</name>
</gene>
<keyword evidence="4 5" id="KW-0175">Coiled coil</keyword>
<dbReference type="OrthoDB" id="125856at2759"/>
<evidence type="ECO:0000259" key="7">
    <source>
        <dbReference type="Pfam" id="PF07393"/>
    </source>
</evidence>
<dbReference type="Pfam" id="PF20667">
    <property type="entry name" value="Sec10_N"/>
    <property type="match status" value="1"/>
</dbReference>
<evidence type="ECO:0000313" key="9">
    <source>
        <dbReference type="EMBL" id="ODV87438.1"/>
    </source>
</evidence>
<evidence type="ECO:0000256" key="5">
    <source>
        <dbReference type="SAM" id="Coils"/>
    </source>
</evidence>
<evidence type="ECO:0000256" key="4">
    <source>
        <dbReference type="ARBA" id="ARBA00023054"/>
    </source>
</evidence>
<dbReference type="GO" id="GO:0006887">
    <property type="term" value="P:exocytosis"/>
    <property type="evidence" value="ECO:0007669"/>
    <property type="project" value="UniProtKB-KW"/>
</dbReference>
<dbReference type="Pfam" id="PF07393">
    <property type="entry name" value="Sec10_HB"/>
    <property type="match status" value="1"/>
</dbReference>
<evidence type="ECO:0000313" key="10">
    <source>
        <dbReference type="Proteomes" id="UP000094801"/>
    </source>
</evidence>
<evidence type="ECO:0000256" key="6">
    <source>
        <dbReference type="SAM" id="MobiDB-lite"/>
    </source>
</evidence>
<reference evidence="10" key="1">
    <citation type="submission" date="2016-04" db="EMBL/GenBank/DDBJ databases">
        <title>Comparative genomics of biotechnologically important yeasts.</title>
        <authorList>
            <consortium name="DOE Joint Genome Institute"/>
            <person name="Riley R."/>
            <person name="Haridas S."/>
            <person name="Wolfe K.H."/>
            <person name="Lopes M.R."/>
            <person name="Hittinger C.T."/>
            <person name="Goker M."/>
            <person name="Salamov A."/>
            <person name="Wisecaver J."/>
            <person name="Long T.M."/>
            <person name="Aerts A.L."/>
            <person name="Barry K."/>
            <person name="Choi C."/>
            <person name="Clum A."/>
            <person name="Coughlan A.Y."/>
            <person name="Deshpande S."/>
            <person name="Douglass A.P."/>
            <person name="Hanson S.J."/>
            <person name="Klenk H.-P."/>
            <person name="Labutti K."/>
            <person name="Lapidus A."/>
            <person name="Lindquist E."/>
            <person name="Lipzen A."/>
            <person name="Meier-Kolthoff J.P."/>
            <person name="Ohm R.A."/>
            <person name="Otillar R.P."/>
            <person name="Pangilinan J."/>
            <person name="Peng Y."/>
            <person name="Rokas A."/>
            <person name="Rosa C.A."/>
            <person name="Scheuner C."/>
            <person name="Sibirny A.A."/>
            <person name="Slot J.C."/>
            <person name="Stielow J.B."/>
            <person name="Sun H."/>
            <person name="Kurtzman C.P."/>
            <person name="Blackwell M."/>
            <person name="Grigoriev I.V."/>
            <person name="Jeffries T.W."/>
        </authorList>
    </citation>
    <scope>NUCLEOTIDE SEQUENCE [LARGE SCALE GENOMIC DNA]</scope>
    <source>
        <strain evidence="10">NRRL YB-2248</strain>
    </source>
</reference>
<feature type="coiled-coil region" evidence="5">
    <location>
        <begin position="56"/>
        <end position="86"/>
    </location>
</feature>
<dbReference type="InterPro" id="IPR009976">
    <property type="entry name" value="Sec10-like"/>
</dbReference>
<evidence type="ECO:0000256" key="1">
    <source>
        <dbReference type="ARBA" id="ARBA00006572"/>
    </source>
</evidence>
<feature type="domain" description="Exocyst complex component Sec10-like alpha-helical bundle" evidence="7">
    <location>
        <begin position="175"/>
        <end position="859"/>
    </location>
</feature>
<keyword evidence="3" id="KW-0268">Exocytosis</keyword>
<dbReference type="InterPro" id="IPR048627">
    <property type="entry name" value="Sec10_HB"/>
</dbReference>
<evidence type="ECO:0000259" key="8">
    <source>
        <dbReference type="Pfam" id="PF20667"/>
    </source>
</evidence>
<dbReference type="EMBL" id="KV453848">
    <property type="protein sequence ID" value="ODV87438.1"/>
    <property type="molecule type" value="Genomic_DNA"/>
</dbReference>
<dbReference type="STRING" id="983967.A0A1E4T701"/>
<dbReference type="Proteomes" id="UP000094801">
    <property type="component" value="Unassembled WGS sequence"/>
</dbReference>
<proteinExistence type="inferred from homology"/>
<dbReference type="GO" id="GO:0006893">
    <property type="term" value="P:Golgi to plasma membrane transport"/>
    <property type="evidence" value="ECO:0007669"/>
    <property type="project" value="TreeGrafter"/>
</dbReference>
<organism evidence="9 10">
    <name type="scientific">[Candida] arabinofermentans NRRL YB-2248</name>
    <dbReference type="NCBI Taxonomy" id="983967"/>
    <lineage>
        <taxon>Eukaryota</taxon>
        <taxon>Fungi</taxon>
        <taxon>Dikarya</taxon>
        <taxon>Ascomycota</taxon>
        <taxon>Saccharomycotina</taxon>
        <taxon>Pichiomycetes</taxon>
        <taxon>Pichiales</taxon>
        <taxon>Pichiaceae</taxon>
        <taxon>Ogataea</taxon>
        <taxon>Ogataea/Candida clade</taxon>
    </lineage>
</organism>
<feature type="domain" description="Exocyst complex component Sec10 N-terminal" evidence="8">
    <location>
        <begin position="52"/>
        <end position="162"/>
    </location>
</feature>
<evidence type="ECO:0000256" key="3">
    <source>
        <dbReference type="ARBA" id="ARBA00022483"/>
    </source>
</evidence>
<protein>
    <submittedName>
        <fullName evidence="9">Uncharacterized protein</fullName>
    </submittedName>
</protein>
<keyword evidence="10" id="KW-1185">Reference proteome</keyword>
<feature type="compositionally biased region" description="Low complexity" evidence="6">
    <location>
        <begin position="520"/>
        <end position="538"/>
    </location>
</feature>
<name>A0A1E4T701_9ASCO</name>
<feature type="region of interest" description="Disordered" evidence="6">
    <location>
        <begin position="509"/>
        <end position="551"/>
    </location>
</feature>
<accession>A0A1E4T701</accession>